<feature type="transmembrane region" description="Helical" evidence="5">
    <location>
        <begin position="97"/>
        <end position="118"/>
    </location>
</feature>
<reference evidence="6" key="2">
    <citation type="submission" date="2025-09" db="UniProtKB">
        <authorList>
            <consortium name="Ensembl"/>
        </authorList>
    </citation>
    <scope>IDENTIFICATION</scope>
</reference>
<organism evidence="6 7">
    <name type="scientific">Leptobrachium leishanense</name>
    <name type="common">Leishan spiny toad</name>
    <dbReference type="NCBI Taxonomy" id="445787"/>
    <lineage>
        <taxon>Eukaryota</taxon>
        <taxon>Metazoa</taxon>
        <taxon>Chordata</taxon>
        <taxon>Craniata</taxon>
        <taxon>Vertebrata</taxon>
        <taxon>Euteleostomi</taxon>
        <taxon>Amphibia</taxon>
        <taxon>Batrachia</taxon>
        <taxon>Anura</taxon>
        <taxon>Pelobatoidea</taxon>
        <taxon>Megophryidae</taxon>
        <taxon>Leptobrachium</taxon>
    </lineage>
</organism>
<feature type="transmembrane region" description="Helical" evidence="5">
    <location>
        <begin position="239"/>
        <end position="259"/>
    </location>
</feature>
<evidence type="ECO:0000256" key="2">
    <source>
        <dbReference type="ARBA" id="ARBA00022692"/>
    </source>
</evidence>
<feature type="transmembrane region" description="Helical" evidence="5">
    <location>
        <begin position="161"/>
        <end position="186"/>
    </location>
</feature>
<dbReference type="SMART" id="SM01417">
    <property type="entry name" value="Solute_trans_a"/>
    <property type="match status" value="1"/>
</dbReference>
<feature type="transmembrane region" description="Helical" evidence="5">
    <location>
        <begin position="35"/>
        <end position="58"/>
    </location>
</feature>
<keyword evidence="7" id="KW-1185">Reference proteome</keyword>
<dbReference type="GeneTree" id="ENSGT00940000163831"/>
<feature type="transmembrane region" description="Helical" evidence="5">
    <location>
        <begin position="279"/>
        <end position="300"/>
    </location>
</feature>
<dbReference type="GO" id="GO:0016020">
    <property type="term" value="C:membrane"/>
    <property type="evidence" value="ECO:0007669"/>
    <property type="project" value="UniProtKB-SubCell"/>
</dbReference>
<keyword evidence="2 5" id="KW-0812">Transmembrane</keyword>
<keyword evidence="4 5" id="KW-0472">Membrane</keyword>
<proteinExistence type="predicted"/>
<accession>A0A8C5LVZ1</accession>
<protein>
    <recommendedName>
        <fullName evidence="8">Organic solute transporter subunit alpha</fullName>
    </recommendedName>
</protein>
<evidence type="ECO:0000256" key="1">
    <source>
        <dbReference type="ARBA" id="ARBA00004141"/>
    </source>
</evidence>
<feature type="transmembrane region" description="Helical" evidence="5">
    <location>
        <begin position="206"/>
        <end position="227"/>
    </location>
</feature>
<evidence type="ECO:0000256" key="5">
    <source>
        <dbReference type="SAM" id="Phobius"/>
    </source>
</evidence>
<name>A0A8C5LVZ1_9ANUR</name>
<comment type="subcellular location">
    <subcellularLocation>
        <location evidence="1">Membrane</location>
        <topology evidence="1">Multi-pass membrane protein</topology>
    </subcellularLocation>
</comment>
<keyword evidence="3 5" id="KW-1133">Transmembrane helix</keyword>
<reference evidence="6" key="1">
    <citation type="submission" date="2025-08" db="UniProtKB">
        <authorList>
            <consortium name="Ensembl"/>
        </authorList>
    </citation>
    <scope>IDENTIFICATION</scope>
</reference>
<dbReference type="Proteomes" id="UP000694569">
    <property type="component" value="Unplaced"/>
</dbReference>
<dbReference type="InterPro" id="IPR005178">
    <property type="entry name" value="Ostalpha/TMEM184C"/>
</dbReference>
<evidence type="ECO:0000256" key="3">
    <source>
        <dbReference type="ARBA" id="ARBA00022989"/>
    </source>
</evidence>
<evidence type="ECO:0000313" key="6">
    <source>
        <dbReference type="Ensembl" id="ENSLLEP00000005920.1"/>
    </source>
</evidence>
<dbReference type="Ensembl" id="ENSLLET00000006168.1">
    <property type="protein sequence ID" value="ENSLLEP00000005920.1"/>
    <property type="gene ID" value="ENSLLEG00000003739.1"/>
</dbReference>
<dbReference type="Pfam" id="PF03619">
    <property type="entry name" value="Solute_trans_a"/>
    <property type="match status" value="1"/>
</dbReference>
<evidence type="ECO:0008006" key="8">
    <source>
        <dbReference type="Google" id="ProtNLM"/>
    </source>
</evidence>
<evidence type="ECO:0000313" key="7">
    <source>
        <dbReference type="Proteomes" id="UP000694569"/>
    </source>
</evidence>
<evidence type="ECO:0000256" key="4">
    <source>
        <dbReference type="ARBA" id="ARBA00023136"/>
    </source>
</evidence>
<dbReference type="PANTHER" id="PTHR23423">
    <property type="entry name" value="ORGANIC SOLUTE TRANSPORTER-RELATED"/>
    <property type="match status" value="1"/>
</dbReference>
<dbReference type="AlphaFoldDB" id="A0A8C5LVZ1"/>
<dbReference type="OrthoDB" id="5832279at2759"/>
<feature type="transmembrane region" description="Helical" evidence="5">
    <location>
        <begin position="70"/>
        <end position="91"/>
    </location>
</feature>
<sequence length="335" mass="37875">MNETENATFQFNPICRSQEAPYTYEVLQSLTPAGVVLYAVITLLALLALLIFLEEANYMYKKIPGRKKPFIIWVNAGAPVIAITSCFGMWIPRSTMFTDFTASIFLSVFIHKFQLMLVSECDGKKEFIKKYGEQKLKISTGPCCCCCVCLPQKDINGRTLFFLKLGTFQFAFLRPVLTFLTIVLWTNNSFPLRSSSPAGPTMWFNLILASSTITALWAIGIMFNLVRPSLTDRNIIPKFAIYQFVVILSQLQTAIINILGSTAVISCAPPLPGQSRASYMNQQLLIIEMFLTTLFCRLLYRRKYDTLSNTDETENLQNNIIDVNGKAMEEKLQYA</sequence>